<dbReference type="InterPro" id="IPR027417">
    <property type="entry name" value="P-loop_NTPase"/>
</dbReference>
<dbReference type="SUPFAM" id="SSF52540">
    <property type="entry name" value="P-loop containing nucleoside triphosphate hydrolases"/>
    <property type="match status" value="1"/>
</dbReference>
<dbReference type="AlphaFoldDB" id="A0A1F7GF91"/>
<protein>
    <recommendedName>
        <fullName evidence="3">AAA+ ATPase domain-containing protein</fullName>
    </recommendedName>
</protein>
<dbReference type="EMBL" id="MFZG01000004">
    <property type="protein sequence ID" value="OGK17599.1"/>
    <property type="molecule type" value="Genomic_DNA"/>
</dbReference>
<sequence length="364" mass="41771">MANTLELLAESRPDLAVDRRPHLDRISYAPEMFVETGILRRDINLVTGLINRYMSRDDKNRRSIHLSGEAGSGKTWLMYRLKEILGLQKLDVTYIDCLEDPQFIDYPTDLPEGSVLLLDNIYQLEWEDLEKLEAEFITPLMTQDKVAFIFSGRGRLFPWANPQLRIFAEPIELGNFDRSQTFFQLKSQAPGSESRAEEIHQLSGGYPLANYALTKLEPDQALDYALGEMLKFIPSSHNRSVRNAIQALSVLDGFNEVDIPPILESYLGQDMPAQSQRAVRDLLLSYSLAGYDTEKGRYRIPPAVRILAENFLRVINPELWRNLHQTAQEHFEELAENFEGIPATLLHFSQRTEYHQQQLSLDKS</sequence>
<accession>A0A1F7GF91</accession>
<proteinExistence type="predicted"/>
<name>A0A1F7GF91_9BACT</name>
<organism evidence="1 2">
    <name type="scientific">Candidatus Roizmanbacteria bacterium RIFCSPHIGHO2_01_FULL_39_12c</name>
    <dbReference type="NCBI Taxonomy" id="1802031"/>
    <lineage>
        <taxon>Bacteria</taxon>
        <taxon>Candidatus Roizmaniibacteriota</taxon>
    </lineage>
</organism>
<evidence type="ECO:0000313" key="2">
    <source>
        <dbReference type="Proteomes" id="UP000177208"/>
    </source>
</evidence>
<gene>
    <name evidence="1" type="ORF">A2774_04805</name>
</gene>
<evidence type="ECO:0008006" key="3">
    <source>
        <dbReference type="Google" id="ProtNLM"/>
    </source>
</evidence>
<reference evidence="1 2" key="1">
    <citation type="journal article" date="2016" name="Nat. Commun.">
        <title>Thousands of microbial genomes shed light on interconnected biogeochemical processes in an aquifer system.</title>
        <authorList>
            <person name="Anantharaman K."/>
            <person name="Brown C.T."/>
            <person name="Hug L.A."/>
            <person name="Sharon I."/>
            <person name="Castelle C.J."/>
            <person name="Probst A.J."/>
            <person name="Thomas B.C."/>
            <person name="Singh A."/>
            <person name="Wilkins M.J."/>
            <person name="Karaoz U."/>
            <person name="Brodie E.L."/>
            <person name="Williams K.H."/>
            <person name="Hubbard S.S."/>
            <person name="Banfield J.F."/>
        </authorList>
    </citation>
    <scope>NUCLEOTIDE SEQUENCE [LARGE SCALE GENOMIC DNA]</scope>
</reference>
<evidence type="ECO:0000313" key="1">
    <source>
        <dbReference type="EMBL" id="OGK17599.1"/>
    </source>
</evidence>
<comment type="caution">
    <text evidence="1">The sequence shown here is derived from an EMBL/GenBank/DDBJ whole genome shotgun (WGS) entry which is preliminary data.</text>
</comment>
<dbReference type="Gene3D" id="3.40.50.300">
    <property type="entry name" value="P-loop containing nucleotide triphosphate hydrolases"/>
    <property type="match status" value="1"/>
</dbReference>
<dbReference type="Proteomes" id="UP000177208">
    <property type="component" value="Unassembled WGS sequence"/>
</dbReference>